<evidence type="ECO:0000313" key="4">
    <source>
        <dbReference type="Proteomes" id="UP000290253"/>
    </source>
</evidence>
<name>A0A4Q1SB94_9BACT</name>
<reference evidence="3 4" key="1">
    <citation type="journal article" date="2016" name="Int. J. Syst. Evol. Microbiol.">
        <title>Acidipila dinghuensis sp. nov., an acidobacterium isolated from forest soil.</title>
        <authorList>
            <person name="Jiang Y.W."/>
            <person name="Wang J."/>
            <person name="Chen M.H."/>
            <person name="Lv Y.Y."/>
            <person name="Qiu L.H."/>
        </authorList>
    </citation>
    <scope>NUCLEOTIDE SEQUENCE [LARGE SCALE GENOMIC DNA]</scope>
    <source>
        <strain evidence="3 4">DHOF10</strain>
    </source>
</reference>
<dbReference type="EMBL" id="SDMK01000003">
    <property type="protein sequence ID" value="RXS94386.1"/>
    <property type="molecule type" value="Genomic_DNA"/>
</dbReference>
<evidence type="ECO:0000313" key="3">
    <source>
        <dbReference type="EMBL" id="RXS94386.1"/>
    </source>
</evidence>
<dbReference type="Gene3D" id="1.20.120.450">
    <property type="entry name" value="dinb family like domain"/>
    <property type="match status" value="1"/>
</dbReference>
<dbReference type="SUPFAM" id="SSF109854">
    <property type="entry name" value="DinB/YfiT-like putative metalloenzymes"/>
    <property type="match status" value="1"/>
</dbReference>
<organism evidence="3 4">
    <name type="scientific">Silvibacterium dinghuense</name>
    <dbReference type="NCBI Taxonomy" id="1560006"/>
    <lineage>
        <taxon>Bacteria</taxon>
        <taxon>Pseudomonadati</taxon>
        <taxon>Acidobacteriota</taxon>
        <taxon>Terriglobia</taxon>
        <taxon>Terriglobales</taxon>
        <taxon>Acidobacteriaceae</taxon>
        <taxon>Silvibacterium</taxon>
    </lineage>
</organism>
<sequence>MIRKCCLMTAACCAMLLLPMTGKAQEKSQPKMAVEGTPLAPSASLNAVLSIMEKQVMGAAEAMPADKYDFAPAVPGGDFKGVRTFGEQVKHLAQANYEFFHGWGVAGEIDPKTLEGLKTKDELVKALKDSYVYAHAAINSITPQNAFLALKGPEAFQSTRVSMAAFAAAHSMDHYGQMVEYLRMNAIIPPASRPGATM</sequence>
<evidence type="ECO:0000256" key="1">
    <source>
        <dbReference type="SAM" id="SignalP"/>
    </source>
</evidence>
<dbReference type="OrthoDB" id="117525at2"/>
<keyword evidence="1" id="KW-0732">Signal</keyword>
<comment type="caution">
    <text evidence="3">The sequence shown here is derived from an EMBL/GenBank/DDBJ whole genome shotgun (WGS) entry which is preliminary data.</text>
</comment>
<feature type="signal peptide" evidence="1">
    <location>
        <begin position="1"/>
        <end position="24"/>
    </location>
</feature>
<dbReference type="InterPro" id="IPR034660">
    <property type="entry name" value="DinB/YfiT-like"/>
</dbReference>
<feature type="domain" description="DinB-like" evidence="2">
    <location>
        <begin position="54"/>
        <end position="178"/>
    </location>
</feature>
<evidence type="ECO:0000259" key="2">
    <source>
        <dbReference type="Pfam" id="PF12867"/>
    </source>
</evidence>
<dbReference type="Proteomes" id="UP000290253">
    <property type="component" value="Unassembled WGS sequence"/>
</dbReference>
<dbReference type="Pfam" id="PF12867">
    <property type="entry name" value="DinB_2"/>
    <property type="match status" value="1"/>
</dbReference>
<dbReference type="RefSeq" id="WP_129209124.1">
    <property type="nucleotide sequence ID" value="NZ_BMGU01000005.1"/>
</dbReference>
<proteinExistence type="predicted"/>
<keyword evidence="4" id="KW-1185">Reference proteome</keyword>
<protein>
    <submittedName>
        <fullName evidence="3">DinB family protein</fullName>
    </submittedName>
</protein>
<dbReference type="AlphaFoldDB" id="A0A4Q1SB94"/>
<dbReference type="InterPro" id="IPR024775">
    <property type="entry name" value="DinB-like"/>
</dbReference>
<gene>
    <name evidence="3" type="ORF">ESZ00_15010</name>
</gene>
<accession>A0A4Q1SB94</accession>
<feature type="chain" id="PRO_5020886463" evidence="1">
    <location>
        <begin position="25"/>
        <end position="198"/>
    </location>
</feature>